<dbReference type="GO" id="GO:0016788">
    <property type="term" value="F:hydrolase activity, acting on ester bonds"/>
    <property type="evidence" value="ECO:0007669"/>
    <property type="project" value="InterPro"/>
</dbReference>
<proteinExistence type="predicted"/>
<dbReference type="EMBL" id="JAPOHD010000031">
    <property type="protein sequence ID" value="MCY1722222.1"/>
    <property type="molecule type" value="Genomic_DNA"/>
</dbReference>
<dbReference type="InterPro" id="IPR001130">
    <property type="entry name" value="TatD-like"/>
</dbReference>
<sequence length="228" mass="26546">MNPIPYIDIHTHPFHKETDTIMVQNIYPGEGFAAFSGRNFYSVGLHPWHISTPAENNSSLQMVEEALEFDHVIFVGEAGLDKVCNNDFKEQQRVFEAQAYIAEEYQFPLIIHCVKAFNEVLELYKKMQPAMPWVMHGYNGSLEMTRQLAKNHFLFSFGMNLFKTNSKSVESFRYLPLEKIFFETDEYDGEVDKIYEQGASLKGISIELLKKECWDSFNRIEKSLLSRF</sequence>
<dbReference type="InterPro" id="IPR032466">
    <property type="entry name" value="Metal_Hydrolase"/>
</dbReference>
<feature type="binding site" evidence="1">
    <location>
        <position position="77"/>
    </location>
    <ligand>
        <name>a divalent metal cation</name>
        <dbReference type="ChEBI" id="CHEBI:60240"/>
        <label>1</label>
    </ligand>
</feature>
<dbReference type="Proteomes" id="UP001145087">
    <property type="component" value="Unassembled WGS sequence"/>
</dbReference>
<dbReference type="AlphaFoldDB" id="A0A9X3F9L3"/>
<dbReference type="RefSeq" id="WP_343334547.1">
    <property type="nucleotide sequence ID" value="NZ_JAPOHD010000031.1"/>
</dbReference>
<dbReference type="PANTHER" id="PTHR47176:SF1">
    <property type="entry name" value="OS04G0577500 PROTEIN"/>
    <property type="match status" value="1"/>
</dbReference>
<evidence type="ECO:0000313" key="2">
    <source>
        <dbReference type="EMBL" id="MCY1722222.1"/>
    </source>
</evidence>
<gene>
    <name evidence="2" type="ORF">OU798_17845</name>
</gene>
<keyword evidence="3" id="KW-1185">Reference proteome</keyword>
<dbReference type="Pfam" id="PF01026">
    <property type="entry name" value="TatD_DNase"/>
    <property type="match status" value="1"/>
</dbReference>
<accession>A0A9X3F9L3</accession>
<dbReference type="SUPFAM" id="SSF51556">
    <property type="entry name" value="Metallo-dependent hydrolases"/>
    <property type="match status" value="1"/>
</dbReference>
<feature type="binding site" evidence="1">
    <location>
        <position position="112"/>
    </location>
    <ligand>
        <name>a divalent metal cation</name>
        <dbReference type="ChEBI" id="CHEBI:60240"/>
        <label>2</label>
    </ligand>
</feature>
<dbReference type="PANTHER" id="PTHR47176">
    <property type="entry name" value="OSJNBA0020J04.13 PROTEIN"/>
    <property type="match status" value="1"/>
</dbReference>
<name>A0A9X3F9L3_9BACT</name>
<evidence type="ECO:0000256" key="1">
    <source>
        <dbReference type="PIRSR" id="PIRSR005902-1"/>
    </source>
</evidence>
<keyword evidence="2" id="KW-0378">Hydrolase</keyword>
<dbReference type="GO" id="GO:0046872">
    <property type="term" value="F:metal ion binding"/>
    <property type="evidence" value="ECO:0007669"/>
    <property type="project" value="UniProtKB-KW"/>
</dbReference>
<reference evidence="2" key="1">
    <citation type="submission" date="2022-11" db="EMBL/GenBank/DDBJ databases">
        <title>Marilongibacter aestuarii gen. nov., sp. nov., isolated from tidal flat sediment.</title>
        <authorList>
            <person name="Jiayan W."/>
        </authorList>
    </citation>
    <scope>NUCLEOTIDE SEQUENCE</scope>
    <source>
        <strain evidence="2">Z1-6</strain>
    </source>
</reference>
<evidence type="ECO:0000313" key="3">
    <source>
        <dbReference type="Proteomes" id="UP001145087"/>
    </source>
</evidence>
<dbReference type="PIRSF" id="PIRSF005902">
    <property type="entry name" value="DNase_TatD"/>
    <property type="match status" value="1"/>
</dbReference>
<protein>
    <submittedName>
        <fullName evidence="2">TatD family hydrolase</fullName>
    </submittedName>
</protein>
<feature type="binding site" evidence="1">
    <location>
        <position position="136"/>
    </location>
    <ligand>
        <name>a divalent metal cation</name>
        <dbReference type="ChEBI" id="CHEBI:60240"/>
        <label>2</label>
    </ligand>
</feature>
<organism evidence="2 3">
    <name type="scientific">Draconibacterium aestuarii</name>
    <dbReference type="NCBI Taxonomy" id="2998507"/>
    <lineage>
        <taxon>Bacteria</taxon>
        <taxon>Pseudomonadati</taxon>
        <taxon>Bacteroidota</taxon>
        <taxon>Bacteroidia</taxon>
        <taxon>Marinilabiliales</taxon>
        <taxon>Prolixibacteraceae</taxon>
        <taxon>Draconibacterium</taxon>
    </lineage>
</organism>
<keyword evidence="1" id="KW-0479">Metal-binding</keyword>
<dbReference type="Gene3D" id="3.20.20.140">
    <property type="entry name" value="Metal-dependent hydrolases"/>
    <property type="match status" value="1"/>
</dbReference>
<comment type="caution">
    <text evidence="2">The sequence shown here is derived from an EMBL/GenBank/DDBJ whole genome shotgun (WGS) entry which is preliminary data.</text>
</comment>
<feature type="binding site" evidence="1">
    <location>
        <position position="185"/>
    </location>
    <ligand>
        <name>a divalent metal cation</name>
        <dbReference type="ChEBI" id="CHEBI:60240"/>
        <label>1</label>
    </ligand>
</feature>